<organism evidence="3 4">
    <name type="scientific">Alkalitalea saponilacus</name>
    <dbReference type="NCBI Taxonomy" id="889453"/>
    <lineage>
        <taxon>Bacteria</taxon>
        <taxon>Pseudomonadati</taxon>
        <taxon>Bacteroidota</taxon>
        <taxon>Bacteroidia</taxon>
        <taxon>Marinilabiliales</taxon>
        <taxon>Marinilabiliaceae</taxon>
        <taxon>Alkalitalea</taxon>
    </lineage>
</organism>
<evidence type="ECO:0000256" key="1">
    <source>
        <dbReference type="SAM" id="SignalP"/>
    </source>
</evidence>
<dbReference type="Gene3D" id="3.10.620.30">
    <property type="match status" value="1"/>
</dbReference>
<evidence type="ECO:0000313" key="3">
    <source>
        <dbReference type="EMBL" id="SKB58008.1"/>
    </source>
</evidence>
<feature type="signal peptide" evidence="1">
    <location>
        <begin position="1"/>
        <end position="20"/>
    </location>
</feature>
<keyword evidence="4" id="KW-1185">Reference proteome</keyword>
<dbReference type="Gene3D" id="2.60.40.3140">
    <property type="match status" value="1"/>
</dbReference>
<sequence length="660" mass="76465">MKLHLALILFFIATSSLSLANEPNVRFRRIPKEDLKQTSHPLDPEAEAAILYQSCRRSITYNRSVGFQLRTRLHQRIKIYTQDGQSWGDFDIPYSKDAQFARFRAYTYNLEDGKEVEIRLNNRDIYTEDVSQFTNLRRFAMPGVVAGSIIDIDYEIVEPARSSFQPFIKQHTIPVDYSEYIVDIPEYFIFNRSTKGLPLIMDIQNSEYNEGETFIDSSGNSYRVTFKVSRDNYIAHNVPALRPEPFVPSMSNYQSAITYELSELHPPHSRTISFSRTWGDIVRSLMEDRNFGGQITTRIRETESFLAEITDLPEIERIEKIYYYVRDNHEWNGNYGELAQNGVRNLLSERTGNIGDINLLLLNMLKSSNIDAKPVVMSSRNNGFLNLAHPTYQQLNYLIIAIQREENMMLLDATDKNMLVGYLPLRALNLDGILIESSNSGKRIEIENPNKGSKQTIAIIQLNDDLTINCTARLTYLNHSSIVKRSQIRSHQNEEEYIKSLMDKHPSIDITSYNVEGLKDISNQVVETFEFTSNGYIEQIGDMLYISPLLLWQTDESPFKSEKREFAVFYPDAGIETYLITFQTPEGYKIESTPQPVQMILPENIGSMLYNISISDNTIQIHYRYIRNETIVSPSNYEYLRDFMIHKIEKQNERIVLRKI</sequence>
<dbReference type="EMBL" id="FUYV01000003">
    <property type="protein sequence ID" value="SKB58008.1"/>
    <property type="molecule type" value="Genomic_DNA"/>
</dbReference>
<proteinExistence type="predicted"/>
<dbReference type="RefSeq" id="WP_079556590.1">
    <property type="nucleotide sequence ID" value="NZ_CP021904.1"/>
</dbReference>
<feature type="chain" id="PRO_5013295700" description="DUF3857 domain-containing protein" evidence="1">
    <location>
        <begin position="21"/>
        <end position="660"/>
    </location>
</feature>
<feature type="domain" description="DUF3857" evidence="2">
    <location>
        <begin position="71"/>
        <end position="186"/>
    </location>
</feature>
<dbReference type="Proteomes" id="UP000191055">
    <property type="component" value="Unassembled WGS sequence"/>
</dbReference>
<dbReference type="InterPro" id="IPR024618">
    <property type="entry name" value="DUF3857"/>
</dbReference>
<dbReference type="KEGG" id="asx:CDL62_12235"/>
<dbReference type="STRING" id="889453.SAMN03080601_00800"/>
<name>A0A1T5CEV0_9BACT</name>
<dbReference type="OrthoDB" id="98874at2"/>
<evidence type="ECO:0000313" key="4">
    <source>
        <dbReference type="Proteomes" id="UP000191055"/>
    </source>
</evidence>
<protein>
    <recommendedName>
        <fullName evidence="2">DUF3857 domain-containing protein</fullName>
    </recommendedName>
</protein>
<evidence type="ECO:0000259" key="2">
    <source>
        <dbReference type="Pfam" id="PF12969"/>
    </source>
</evidence>
<gene>
    <name evidence="3" type="ORF">SAMN03080601_00800</name>
</gene>
<dbReference type="AlphaFoldDB" id="A0A1T5CEV0"/>
<dbReference type="Pfam" id="PF12969">
    <property type="entry name" value="DUF3857"/>
    <property type="match status" value="1"/>
</dbReference>
<reference evidence="3 4" key="1">
    <citation type="submission" date="2017-02" db="EMBL/GenBank/DDBJ databases">
        <authorList>
            <person name="Peterson S.W."/>
        </authorList>
    </citation>
    <scope>NUCLEOTIDE SEQUENCE [LARGE SCALE GENOMIC DNA]</scope>
    <source>
        <strain evidence="3 4">DSM 24412</strain>
    </source>
</reference>
<accession>A0A1T5CEV0</accession>
<keyword evidence="1" id="KW-0732">Signal</keyword>
<dbReference type="Gene3D" id="2.60.120.1130">
    <property type="match status" value="1"/>
</dbReference>